<comment type="caution">
    <text evidence="3">The sequence shown here is derived from an EMBL/GenBank/DDBJ whole genome shotgun (WGS) entry which is preliminary data.</text>
</comment>
<keyword evidence="2" id="KW-0472">Membrane</keyword>
<protein>
    <submittedName>
        <fullName evidence="3">Uncharacterized protein</fullName>
    </submittedName>
</protein>
<dbReference type="RefSeq" id="WP_263830911.1">
    <property type="nucleotide sequence ID" value="NZ_JAOWLB010000036.1"/>
</dbReference>
<feature type="transmembrane region" description="Helical" evidence="2">
    <location>
        <begin position="112"/>
        <end position="133"/>
    </location>
</feature>
<proteinExistence type="predicted"/>
<name>A0ABT3ARJ6_9RHOB</name>
<dbReference type="EMBL" id="JAOWLB010000036">
    <property type="protein sequence ID" value="MCV2891312.1"/>
    <property type="molecule type" value="Genomic_DNA"/>
</dbReference>
<evidence type="ECO:0000313" key="4">
    <source>
        <dbReference type="Proteomes" id="UP001320899"/>
    </source>
</evidence>
<keyword evidence="4" id="KW-1185">Reference proteome</keyword>
<organism evidence="3 4">
    <name type="scientific">Ruegeria aquimaris</name>
    <dbReference type="NCBI Taxonomy" id="2984333"/>
    <lineage>
        <taxon>Bacteria</taxon>
        <taxon>Pseudomonadati</taxon>
        <taxon>Pseudomonadota</taxon>
        <taxon>Alphaproteobacteria</taxon>
        <taxon>Rhodobacterales</taxon>
        <taxon>Roseobacteraceae</taxon>
        <taxon>Ruegeria</taxon>
    </lineage>
</organism>
<keyword evidence="2" id="KW-0812">Transmembrane</keyword>
<evidence type="ECO:0000256" key="2">
    <source>
        <dbReference type="SAM" id="Phobius"/>
    </source>
</evidence>
<feature type="compositionally biased region" description="Polar residues" evidence="1">
    <location>
        <begin position="214"/>
        <end position="223"/>
    </location>
</feature>
<feature type="region of interest" description="Disordered" evidence="1">
    <location>
        <begin position="214"/>
        <end position="234"/>
    </location>
</feature>
<accession>A0ABT3ARJ6</accession>
<gene>
    <name evidence="3" type="ORF">OE747_23590</name>
</gene>
<sequence length="234" mass="26056">MNDVGKSNYRYEMGAMRTRGHVVISAAEDLFARGAINPRHFWSHAGSGQLTLAFFAPKKGAISRMTSFFKNNDNSDRVWRHCVNEPLFRWLARQNYIADLHPIMYPKIMNKICRIAACLVATFFAVFVLLYPAKLVAGVMCQEPSSMIAVSSTVLDHHAVHAHPAAGSLDHHAAGEPKQHSASHCELHFCAVTIVDLQHGTEILTDFRNSDGQTYARSMTEQASPEGLRRPPRA</sequence>
<dbReference type="Proteomes" id="UP001320899">
    <property type="component" value="Unassembled WGS sequence"/>
</dbReference>
<evidence type="ECO:0000256" key="1">
    <source>
        <dbReference type="SAM" id="MobiDB-lite"/>
    </source>
</evidence>
<evidence type="ECO:0000313" key="3">
    <source>
        <dbReference type="EMBL" id="MCV2891312.1"/>
    </source>
</evidence>
<reference evidence="3 4" key="1">
    <citation type="submission" date="2022-10" db="EMBL/GenBank/DDBJ databases">
        <title>Ruegeria sp. nov., isolated from ocean surface sediments.</title>
        <authorList>
            <person name="He W."/>
            <person name="Xue H.-P."/>
            <person name="Zhang D.-F."/>
        </authorList>
    </citation>
    <scope>NUCLEOTIDE SEQUENCE [LARGE SCALE GENOMIC DNA]</scope>
    <source>
        <strain evidence="3 4">XHP0148</strain>
    </source>
</reference>
<keyword evidence="2" id="KW-1133">Transmembrane helix</keyword>